<comment type="subcellular location">
    <subcellularLocation>
        <location evidence="6">Cytoplasm</location>
    </subcellularLocation>
</comment>
<dbReference type="Pfam" id="PF00072">
    <property type="entry name" value="Response_reg"/>
    <property type="match status" value="1"/>
</dbReference>
<dbReference type="SMART" id="SM00448">
    <property type="entry name" value="REC"/>
    <property type="match status" value="1"/>
</dbReference>
<dbReference type="EMBL" id="FOSP01000028">
    <property type="protein sequence ID" value="SFL04528.1"/>
    <property type="molecule type" value="Genomic_DNA"/>
</dbReference>
<keyword evidence="1 6" id="KW-0963">Cytoplasm</keyword>
<feature type="active site" evidence="6 7">
    <location>
        <position position="198"/>
    </location>
</feature>
<dbReference type="CDD" id="cd16432">
    <property type="entry name" value="CheB_Rec"/>
    <property type="match status" value="1"/>
</dbReference>
<evidence type="ECO:0000256" key="6">
    <source>
        <dbReference type="HAMAP-Rule" id="MF_00099"/>
    </source>
</evidence>
<feature type="domain" description="CheB-type methylesterase" evidence="10">
    <location>
        <begin position="160"/>
        <end position="352"/>
    </location>
</feature>
<dbReference type="InterPro" id="IPR001789">
    <property type="entry name" value="Sig_transdc_resp-reg_receiver"/>
</dbReference>
<comment type="catalytic activity">
    <reaction evidence="5 6">
        <text>[protein]-L-glutamate 5-O-methyl ester + H2O = L-glutamyl-[protein] + methanol + H(+)</text>
        <dbReference type="Rhea" id="RHEA:23236"/>
        <dbReference type="Rhea" id="RHEA-COMP:10208"/>
        <dbReference type="Rhea" id="RHEA-COMP:10311"/>
        <dbReference type="ChEBI" id="CHEBI:15377"/>
        <dbReference type="ChEBI" id="CHEBI:15378"/>
        <dbReference type="ChEBI" id="CHEBI:17790"/>
        <dbReference type="ChEBI" id="CHEBI:29973"/>
        <dbReference type="ChEBI" id="CHEBI:82795"/>
        <dbReference type="EC" id="3.1.1.61"/>
    </reaction>
</comment>
<dbReference type="InterPro" id="IPR008248">
    <property type="entry name" value="CheB-like"/>
</dbReference>
<name>A0A1I4EFH2_9PROT</name>
<dbReference type="GO" id="GO:0005737">
    <property type="term" value="C:cytoplasm"/>
    <property type="evidence" value="ECO:0007669"/>
    <property type="project" value="UniProtKB-SubCell"/>
</dbReference>
<evidence type="ECO:0000256" key="1">
    <source>
        <dbReference type="ARBA" id="ARBA00022490"/>
    </source>
</evidence>
<comment type="domain">
    <text evidence="6">Contains a C-terminal catalytic domain, and an N-terminal region which modulates catalytic activity.</text>
</comment>
<dbReference type="PROSITE" id="PS50122">
    <property type="entry name" value="CHEB"/>
    <property type="match status" value="1"/>
</dbReference>
<dbReference type="Pfam" id="PF01339">
    <property type="entry name" value="CheB_methylest"/>
    <property type="match status" value="1"/>
</dbReference>
<evidence type="ECO:0000259" key="10">
    <source>
        <dbReference type="PROSITE" id="PS50122"/>
    </source>
</evidence>
<accession>A0A1I4EFH2</accession>
<sequence length="359" mass="39268">MHKIRVLVVDDSALVRKMLTEIINSQADMEVIGAAPDPLIAREMIRELNPDVLTLDVEMPKMDGLDFLEKLMRLRPMPVLMISTLTERSSDVTFRALELGAIDFVAKPKIDIVSGLQAYTDQIANKLRIAKQARIKRHSFVTQPNTVTRNEASPILPKRISSTEKLIIVGASTGGTEALKDFLIQLPPDCPGILIAQHMPETFTKSFADRLDKLCRINVAEAQGDERVLPGHAFIAPGHSHLLLKRSGANYMTELSRGEPVNRHRPSVDVLFRSAAKIAGKNSIGVIMTGMGKDGAQGMLEMHKAGAYNFAQDEATCVVYGMPKEAVMAGGVDEIIPLQDMARKVLSKATSIGVQAVRV</sequence>
<dbReference type="RefSeq" id="WP_090701665.1">
    <property type="nucleotide sequence ID" value="NZ_FOSP01000028.1"/>
</dbReference>
<dbReference type="OrthoDB" id="9793421at2"/>
<dbReference type="AlphaFoldDB" id="A0A1I4EFH2"/>
<comment type="similarity">
    <text evidence="6">Belongs to the CheB family.</text>
</comment>
<dbReference type="GO" id="GO:0008984">
    <property type="term" value="F:protein-glutamate methylesterase activity"/>
    <property type="evidence" value="ECO:0007669"/>
    <property type="project" value="UniProtKB-UniRule"/>
</dbReference>
<keyword evidence="2 6" id="KW-0145">Chemotaxis</keyword>
<evidence type="ECO:0000256" key="5">
    <source>
        <dbReference type="ARBA" id="ARBA00048267"/>
    </source>
</evidence>
<dbReference type="GO" id="GO:0006935">
    <property type="term" value="P:chemotaxis"/>
    <property type="evidence" value="ECO:0007669"/>
    <property type="project" value="UniProtKB-UniRule"/>
</dbReference>
<dbReference type="PROSITE" id="PS50110">
    <property type="entry name" value="RESPONSE_REGULATORY"/>
    <property type="match status" value="1"/>
</dbReference>
<gene>
    <name evidence="6" type="primary">cheB</name>
    <name evidence="11" type="ORF">SAMN05216302_102817</name>
</gene>
<evidence type="ECO:0000256" key="3">
    <source>
        <dbReference type="ARBA" id="ARBA00022553"/>
    </source>
</evidence>
<evidence type="ECO:0000313" key="11">
    <source>
        <dbReference type="EMBL" id="SFL04528.1"/>
    </source>
</evidence>
<proteinExistence type="inferred from homology"/>
<dbReference type="PIRSF" id="PIRSF000876">
    <property type="entry name" value="RR_chemtxs_CheB"/>
    <property type="match status" value="1"/>
</dbReference>
<dbReference type="GO" id="GO:0000156">
    <property type="term" value="F:phosphorelay response regulator activity"/>
    <property type="evidence" value="ECO:0007669"/>
    <property type="project" value="InterPro"/>
</dbReference>
<dbReference type="EC" id="3.1.1.61" evidence="6"/>
<protein>
    <recommendedName>
        <fullName evidence="6">Protein-glutamate methylesterase/protein-glutamine glutaminase</fullName>
        <ecNumber evidence="6">3.1.1.61</ecNumber>
        <ecNumber evidence="6">3.5.1.44</ecNumber>
    </recommendedName>
</protein>
<evidence type="ECO:0000259" key="9">
    <source>
        <dbReference type="PROSITE" id="PS50110"/>
    </source>
</evidence>
<dbReference type="EC" id="3.5.1.44" evidence="6"/>
<keyword evidence="4 6" id="KW-0378">Hydrolase</keyword>
<evidence type="ECO:0000256" key="7">
    <source>
        <dbReference type="PROSITE-ProRule" id="PRU00050"/>
    </source>
</evidence>
<dbReference type="Gene3D" id="3.40.50.2300">
    <property type="match status" value="1"/>
</dbReference>
<evidence type="ECO:0000256" key="2">
    <source>
        <dbReference type="ARBA" id="ARBA00022500"/>
    </source>
</evidence>
<dbReference type="PANTHER" id="PTHR42872:SF6">
    <property type="entry name" value="PROTEIN-GLUTAMATE METHYLESTERASE_PROTEIN-GLUTAMINE GLUTAMINASE"/>
    <property type="match status" value="1"/>
</dbReference>
<feature type="domain" description="Response regulatory" evidence="9">
    <location>
        <begin position="5"/>
        <end position="122"/>
    </location>
</feature>
<dbReference type="NCBIfam" id="NF001965">
    <property type="entry name" value="PRK00742.1"/>
    <property type="match status" value="1"/>
</dbReference>
<feature type="active site" evidence="6 7">
    <location>
        <position position="294"/>
    </location>
</feature>
<dbReference type="SUPFAM" id="SSF52172">
    <property type="entry name" value="CheY-like"/>
    <property type="match status" value="1"/>
</dbReference>
<comment type="catalytic activity">
    <reaction evidence="6">
        <text>L-glutaminyl-[protein] + H2O = L-glutamyl-[protein] + NH4(+)</text>
        <dbReference type="Rhea" id="RHEA:16441"/>
        <dbReference type="Rhea" id="RHEA-COMP:10207"/>
        <dbReference type="Rhea" id="RHEA-COMP:10208"/>
        <dbReference type="ChEBI" id="CHEBI:15377"/>
        <dbReference type="ChEBI" id="CHEBI:28938"/>
        <dbReference type="ChEBI" id="CHEBI:29973"/>
        <dbReference type="ChEBI" id="CHEBI:30011"/>
        <dbReference type="EC" id="3.5.1.44"/>
    </reaction>
</comment>
<feature type="modified residue" description="4-aspartylphosphate" evidence="6 8">
    <location>
        <position position="56"/>
    </location>
</feature>
<dbReference type="STRING" id="52441.SAMN05216302_102817"/>
<dbReference type="PANTHER" id="PTHR42872">
    <property type="entry name" value="PROTEIN-GLUTAMATE METHYLESTERASE/PROTEIN-GLUTAMINE GLUTAMINASE"/>
    <property type="match status" value="1"/>
</dbReference>
<dbReference type="Proteomes" id="UP000199533">
    <property type="component" value="Unassembled WGS sequence"/>
</dbReference>
<dbReference type="FunFam" id="3.40.50.2300:FF:000060">
    <property type="entry name" value="Protein-glutamate methylesterase/protein-glutamine glutaminase"/>
    <property type="match status" value="1"/>
</dbReference>
<feature type="active site" evidence="6 7">
    <location>
        <position position="172"/>
    </location>
</feature>
<dbReference type="GO" id="GO:0050568">
    <property type="term" value="F:protein-glutamine glutaminase activity"/>
    <property type="evidence" value="ECO:0007669"/>
    <property type="project" value="UniProtKB-UniRule"/>
</dbReference>
<dbReference type="InterPro" id="IPR035909">
    <property type="entry name" value="CheB_C"/>
</dbReference>
<organism evidence="11 12">
    <name type="scientific">Nitrosomonas aestuarii</name>
    <dbReference type="NCBI Taxonomy" id="52441"/>
    <lineage>
        <taxon>Bacteria</taxon>
        <taxon>Pseudomonadati</taxon>
        <taxon>Pseudomonadota</taxon>
        <taxon>Betaproteobacteria</taxon>
        <taxon>Nitrosomonadales</taxon>
        <taxon>Nitrosomonadaceae</taxon>
        <taxon>Nitrosomonas</taxon>
    </lineage>
</organism>
<keyword evidence="3 6" id="KW-0597">Phosphoprotein</keyword>
<dbReference type="SUPFAM" id="SSF52738">
    <property type="entry name" value="Methylesterase CheB, C-terminal domain"/>
    <property type="match status" value="1"/>
</dbReference>
<reference evidence="12" key="1">
    <citation type="submission" date="2016-10" db="EMBL/GenBank/DDBJ databases">
        <authorList>
            <person name="Varghese N."/>
            <person name="Submissions S."/>
        </authorList>
    </citation>
    <scope>NUCLEOTIDE SEQUENCE [LARGE SCALE GENOMIC DNA]</scope>
    <source>
        <strain evidence="12">Nm69</strain>
    </source>
</reference>
<evidence type="ECO:0000313" key="12">
    <source>
        <dbReference type="Proteomes" id="UP000199533"/>
    </source>
</evidence>
<dbReference type="CDD" id="cd17541">
    <property type="entry name" value="REC_CheB-like"/>
    <property type="match status" value="1"/>
</dbReference>
<dbReference type="HAMAP" id="MF_00099">
    <property type="entry name" value="CheB_chemtxs"/>
    <property type="match status" value="1"/>
</dbReference>
<keyword evidence="12" id="KW-1185">Reference proteome</keyword>
<evidence type="ECO:0000256" key="8">
    <source>
        <dbReference type="PROSITE-ProRule" id="PRU00169"/>
    </source>
</evidence>
<dbReference type="NCBIfam" id="NF009206">
    <property type="entry name" value="PRK12555.1"/>
    <property type="match status" value="1"/>
</dbReference>
<dbReference type="InterPro" id="IPR011006">
    <property type="entry name" value="CheY-like_superfamily"/>
</dbReference>
<dbReference type="InterPro" id="IPR000673">
    <property type="entry name" value="Sig_transdc_resp-reg_Me-estase"/>
</dbReference>
<comment type="PTM">
    <text evidence="6">Phosphorylated by CheA. Phosphorylation of the N-terminal regulatory domain activates the methylesterase activity.</text>
</comment>
<comment type="function">
    <text evidence="6">Involved in chemotaxis. Part of a chemotaxis signal transduction system that modulates chemotaxis in response to various stimuli. Catalyzes the demethylation of specific methylglutamate residues introduced into the chemoreceptors (methyl-accepting chemotaxis proteins or MCP) by CheR. Also mediates the irreversible deamidation of specific glutamine residues to glutamic acid.</text>
</comment>
<dbReference type="Gene3D" id="3.40.50.180">
    <property type="entry name" value="Methylesterase CheB, C-terminal domain"/>
    <property type="match status" value="1"/>
</dbReference>
<evidence type="ECO:0000256" key="4">
    <source>
        <dbReference type="ARBA" id="ARBA00022801"/>
    </source>
</evidence>